<dbReference type="EMBL" id="BSXS01008710">
    <property type="protein sequence ID" value="GME93404.1"/>
    <property type="molecule type" value="Genomic_DNA"/>
</dbReference>
<reference evidence="1" key="1">
    <citation type="submission" date="2023-04" db="EMBL/GenBank/DDBJ databases">
        <title>Ambrosiozyma monospora NBRC 10751.</title>
        <authorList>
            <person name="Ichikawa N."/>
            <person name="Sato H."/>
            <person name="Tonouchi N."/>
        </authorList>
    </citation>
    <scope>NUCLEOTIDE SEQUENCE</scope>
    <source>
        <strain evidence="1">NBRC 10751</strain>
    </source>
</reference>
<proteinExistence type="predicted"/>
<accession>A0ACB5TQV5</accession>
<dbReference type="Proteomes" id="UP001165064">
    <property type="component" value="Unassembled WGS sequence"/>
</dbReference>
<evidence type="ECO:0000313" key="1">
    <source>
        <dbReference type="EMBL" id="GME93404.1"/>
    </source>
</evidence>
<name>A0ACB5TQV5_AMBMO</name>
<organism evidence="1 2">
    <name type="scientific">Ambrosiozyma monospora</name>
    <name type="common">Yeast</name>
    <name type="synonym">Endomycopsis monosporus</name>
    <dbReference type="NCBI Taxonomy" id="43982"/>
    <lineage>
        <taxon>Eukaryota</taxon>
        <taxon>Fungi</taxon>
        <taxon>Dikarya</taxon>
        <taxon>Ascomycota</taxon>
        <taxon>Saccharomycotina</taxon>
        <taxon>Pichiomycetes</taxon>
        <taxon>Pichiales</taxon>
        <taxon>Pichiaceae</taxon>
        <taxon>Ambrosiozyma</taxon>
    </lineage>
</organism>
<comment type="caution">
    <text evidence="1">The sequence shown here is derived from an EMBL/GenBank/DDBJ whole genome shotgun (WGS) entry which is preliminary data.</text>
</comment>
<gene>
    <name evidence="1" type="ORF">Amon02_000931400</name>
</gene>
<evidence type="ECO:0000313" key="2">
    <source>
        <dbReference type="Proteomes" id="UP001165064"/>
    </source>
</evidence>
<keyword evidence="2" id="KW-1185">Reference proteome</keyword>
<protein>
    <submittedName>
        <fullName evidence="1">Unnamed protein product</fullName>
    </submittedName>
</protein>
<sequence>MAPPPHKKKTTYNMRGANRDIIPKNDKTTASNSDVISIDNGIANTESSEGNDSNEVSSHTPAFDESKDKHEQKQSSTNPHIDPSNKNLDPALLDLISGSESVSSDIDKYNERVKRKEAARTAMAAISVASQDSNNGNDAGDENENDSTPATSSKAKKRSNKDDEILELKKRLLEEEEKNKKWLSQQKRMNAQKRKRDCGNDLFSGSTSYYSTAPLRNHVNAYENFRWF</sequence>